<feature type="transmembrane region" description="Helical" evidence="1">
    <location>
        <begin position="81"/>
        <end position="101"/>
    </location>
</feature>
<feature type="domain" description="FecR protein" evidence="2">
    <location>
        <begin position="172"/>
        <end position="227"/>
    </location>
</feature>
<dbReference type="PANTHER" id="PTHR30273">
    <property type="entry name" value="PERIPLASMIC SIGNAL SENSOR AND SIGMA FACTOR ACTIVATOR FECR-RELATED"/>
    <property type="match status" value="1"/>
</dbReference>
<dbReference type="Gene3D" id="2.60.120.1440">
    <property type="match status" value="1"/>
</dbReference>
<name>A0A517ST69_9BACT</name>
<keyword evidence="4" id="KW-1185">Reference proteome</keyword>
<dbReference type="OrthoDB" id="258532at2"/>
<evidence type="ECO:0000313" key="4">
    <source>
        <dbReference type="Proteomes" id="UP000315003"/>
    </source>
</evidence>
<evidence type="ECO:0000256" key="1">
    <source>
        <dbReference type="SAM" id="Phobius"/>
    </source>
</evidence>
<protein>
    <submittedName>
        <fullName evidence="3">FecR protein</fullName>
    </submittedName>
</protein>
<sequence length="490" mass="54041">MSARDSDSELQRLLTELFDGALDNDSATRLQQRLSTDADARGLYLDYCEMHAALAWEHGQVIVDIEPVAVPPEPWRLRASMIWLAAMAASLLLIGAASWWLDDTHAVPSGPAIASIEQRIDAKIVAGGQEWNRDALCKGSYDLRQGLLQVKYNTGVTVCIEAPAQFEAISADRLVLHSGRVSANVPAEGIGFTVETPEADVVDFGTEFSVEAGTGESEVHVFDGHVQVQPKALPDQPTETVDLRTDQAVRIADATHQAFGIDLAKDRFIRSFVEPKVQYVEAVRALNPTAYYRMPIRQRGLLCSPADYSGQVLIGEGQRPACAPGFVGSSLRVGGRSIGRGARVENTPEIGSQFTLMAWVYADGRPNNAILATNVTKKRGCFEWTLDDKTGRLKIRVDNQNGDAVECFDTEPIKLQTWQHYAATCDGKILKLFRAGRMIDSKPCVPISKQASQPLYFGTNWRGKHLWEGRIDEFAIFDYAVSEEQMKELL</sequence>
<dbReference type="EMBL" id="CP036272">
    <property type="protein sequence ID" value="QDT59322.1"/>
    <property type="molecule type" value="Genomic_DNA"/>
</dbReference>
<keyword evidence="1" id="KW-1133">Transmembrane helix</keyword>
<dbReference type="Pfam" id="PF13385">
    <property type="entry name" value="Laminin_G_3"/>
    <property type="match status" value="1"/>
</dbReference>
<proteinExistence type="predicted"/>
<dbReference type="AlphaFoldDB" id="A0A517ST69"/>
<evidence type="ECO:0000313" key="3">
    <source>
        <dbReference type="EMBL" id="QDT59322.1"/>
    </source>
</evidence>
<dbReference type="RefSeq" id="WP_145271131.1">
    <property type="nucleotide sequence ID" value="NZ_CP036272.1"/>
</dbReference>
<dbReference type="Proteomes" id="UP000315003">
    <property type="component" value="Chromosome"/>
</dbReference>
<dbReference type="Pfam" id="PF04773">
    <property type="entry name" value="FecR"/>
    <property type="match status" value="1"/>
</dbReference>
<dbReference type="Gene3D" id="2.60.120.200">
    <property type="match status" value="1"/>
</dbReference>
<keyword evidence="1" id="KW-0472">Membrane</keyword>
<dbReference type="PANTHER" id="PTHR30273:SF2">
    <property type="entry name" value="PROTEIN FECR"/>
    <property type="match status" value="1"/>
</dbReference>
<dbReference type="GO" id="GO:0016989">
    <property type="term" value="F:sigma factor antagonist activity"/>
    <property type="evidence" value="ECO:0007669"/>
    <property type="project" value="TreeGrafter"/>
</dbReference>
<evidence type="ECO:0000259" key="2">
    <source>
        <dbReference type="Pfam" id="PF04773"/>
    </source>
</evidence>
<keyword evidence="1" id="KW-0812">Transmembrane</keyword>
<gene>
    <name evidence="3" type="ORF">SV7mr_18290</name>
</gene>
<dbReference type="InterPro" id="IPR013320">
    <property type="entry name" value="ConA-like_dom_sf"/>
</dbReference>
<organism evidence="3 4">
    <name type="scientific">Stieleria bergensis</name>
    <dbReference type="NCBI Taxonomy" id="2528025"/>
    <lineage>
        <taxon>Bacteria</taxon>
        <taxon>Pseudomonadati</taxon>
        <taxon>Planctomycetota</taxon>
        <taxon>Planctomycetia</taxon>
        <taxon>Pirellulales</taxon>
        <taxon>Pirellulaceae</taxon>
        <taxon>Stieleria</taxon>
    </lineage>
</organism>
<dbReference type="SUPFAM" id="SSF49899">
    <property type="entry name" value="Concanavalin A-like lectins/glucanases"/>
    <property type="match status" value="1"/>
</dbReference>
<dbReference type="InterPro" id="IPR006860">
    <property type="entry name" value="FecR"/>
</dbReference>
<dbReference type="InterPro" id="IPR012373">
    <property type="entry name" value="Ferrdict_sens_TM"/>
</dbReference>
<accession>A0A517ST69</accession>
<reference evidence="3 4" key="1">
    <citation type="submission" date="2019-02" db="EMBL/GenBank/DDBJ databases">
        <title>Deep-cultivation of Planctomycetes and their phenomic and genomic characterization uncovers novel biology.</title>
        <authorList>
            <person name="Wiegand S."/>
            <person name="Jogler M."/>
            <person name="Boedeker C."/>
            <person name="Pinto D."/>
            <person name="Vollmers J."/>
            <person name="Rivas-Marin E."/>
            <person name="Kohn T."/>
            <person name="Peeters S.H."/>
            <person name="Heuer A."/>
            <person name="Rast P."/>
            <person name="Oberbeckmann S."/>
            <person name="Bunk B."/>
            <person name="Jeske O."/>
            <person name="Meyerdierks A."/>
            <person name="Storesund J.E."/>
            <person name="Kallscheuer N."/>
            <person name="Luecker S."/>
            <person name="Lage O.M."/>
            <person name="Pohl T."/>
            <person name="Merkel B.J."/>
            <person name="Hornburger P."/>
            <person name="Mueller R.-W."/>
            <person name="Bruemmer F."/>
            <person name="Labrenz M."/>
            <person name="Spormann A.M."/>
            <person name="Op den Camp H."/>
            <person name="Overmann J."/>
            <person name="Amann R."/>
            <person name="Jetten M.S.M."/>
            <person name="Mascher T."/>
            <person name="Medema M.H."/>
            <person name="Devos D.P."/>
            <person name="Kaster A.-K."/>
            <person name="Ovreas L."/>
            <person name="Rohde M."/>
            <person name="Galperin M.Y."/>
            <person name="Jogler C."/>
        </authorList>
    </citation>
    <scope>NUCLEOTIDE SEQUENCE [LARGE SCALE GENOMIC DNA]</scope>
    <source>
        <strain evidence="3 4">SV_7m_r</strain>
    </source>
</reference>